<dbReference type="Gene3D" id="3.40.1740.10">
    <property type="entry name" value="VC0467-like"/>
    <property type="match status" value="1"/>
</dbReference>
<name>A0A1D8KCI4_9GAMM</name>
<dbReference type="Proteomes" id="UP000095342">
    <property type="component" value="Chromosome"/>
</dbReference>
<accession>A0A1D8KCI4</accession>
<evidence type="ECO:0000313" key="4">
    <source>
        <dbReference type="Proteomes" id="UP000095342"/>
    </source>
</evidence>
<sequence length="187" mass="20337">MPSIESLSNQFLIAMPQLADPNFARTLTLICEHTEDGAMGIVVNRTLDLNLGELLEHMQISGASEQLREHPVYYGGPVEPERGFVLHRPIGAWKTTMALTPSLGLTTSRDILANMASEDAPQDTLVLLGYAGWGPGQLEEELAGNAWLTLPAEESILFETEASQRWQAAAQRLGVDINFLSGDIGHA</sequence>
<dbReference type="PANTHER" id="PTHR30327:SF1">
    <property type="entry name" value="UPF0301 PROTEIN YQGE"/>
    <property type="match status" value="1"/>
</dbReference>
<dbReference type="Pfam" id="PF02622">
    <property type="entry name" value="DUF179"/>
    <property type="match status" value="1"/>
</dbReference>
<dbReference type="AlphaFoldDB" id="A0A1D8KCI4"/>
<dbReference type="GO" id="GO:0005829">
    <property type="term" value="C:cytosol"/>
    <property type="evidence" value="ECO:0007669"/>
    <property type="project" value="TreeGrafter"/>
</dbReference>
<dbReference type="EMBL" id="CP017448">
    <property type="protein sequence ID" value="AOV18655.1"/>
    <property type="molecule type" value="Genomic_DNA"/>
</dbReference>
<proteinExistence type="inferred from homology"/>
<keyword evidence="4" id="KW-1185">Reference proteome</keyword>
<evidence type="ECO:0000313" key="3">
    <source>
        <dbReference type="EMBL" id="AOV18655.1"/>
    </source>
</evidence>
<protein>
    <recommendedName>
        <fullName evidence="2">UPF0301 protein BJI67_14430</fullName>
    </recommendedName>
</protein>
<dbReference type="HAMAP" id="MF_00758">
    <property type="entry name" value="UPF0301"/>
    <property type="match status" value="1"/>
</dbReference>
<gene>
    <name evidence="3" type="ORF">BJI67_14430</name>
</gene>
<reference evidence="3 4" key="1">
    <citation type="submission" date="2016-09" db="EMBL/GenBank/DDBJ databases">
        <title>Acidihalobacter prosperus V6 (DSM14174).</title>
        <authorList>
            <person name="Khaleque H.N."/>
            <person name="Ramsay J.P."/>
            <person name="Murphy R.J.T."/>
            <person name="Kaksonen A.H."/>
            <person name="Boxall N.J."/>
            <person name="Watkin E.L.J."/>
        </authorList>
    </citation>
    <scope>NUCLEOTIDE SEQUENCE [LARGE SCALE GENOMIC DNA]</scope>
    <source>
        <strain evidence="3 4">V6</strain>
    </source>
</reference>
<dbReference type="SUPFAM" id="SSF143456">
    <property type="entry name" value="VC0467-like"/>
    <property type="match status" value="1"/>
</dbReference>
<dbReference type="NCBIfam" id="NF001266">
    <property type="entry name" value="PRK00228.1-1"/>
    <property type="match status" value="1"/>
</dbReference>
<evidence type="ECO:0000256" key="1">
    <source>
        <dbReference type="ARBA" id="ARBA00009600"/>
    </source>
</evidence>
<dbReference type="KEGG" id="aaeo:BJI67_14430"/>
<dbReference type="RefSeq" id="WP_070074178.1">
    <property type="nucleotide sequence ID" value="NZ_CP017448.1"/>
</dbReference>
<evidence type="ECO:0000256" key="2">
    <source>
        <dbReference type="HAMAP-Rule" id="MF_00758"/>
    </source>
</evidence>
<organism evidence="3 4">
    <name type="scientific">Acidihalobacter aeolianus</name>
    <dbReference type="NCBI Taxonomy" id="2792603"/>
    <lineage>
        <taxon>Bacteria</taxon>
        <taxon>Pseudomonadati</taxon>
        <taxon>Pseudomonadota</taxon>
        <taxon>Gammaproteobacteria</taxon>
        <taxon>Chromatiales</taxon>
        <taxon>Ectothiorhodospiraceae</taxon>
        <taxon>Acidihalobacter</taxon>
    </lineage>
</organism>
<comment type="similarity">
    <text evidence="1 2">Belongs to the UPF0301 (AlgH) family.</text>
</comment>
<dbReference type="PANTHER" id="PTHR30327">
    <property type="entry name" value="UNCHARACTERIZED PROTEIN YQGE"/>
    <property type="match status" value="1"/>
</dbReference>
<dbReference type="InterPro" id="IPR003774">
    <property type="entry name" value="AlgH-like"/>
</dbReference>